<name>A0A4Z1SPI9_GIAMU</name>
<keyword evidence="3" id="KW-1185">Reference proteome</keyword>
<proteinExistence type="predicted"/>
<dbReference type="OrthoDB" id="10250057at2759"/>
<organism evidence="2 3">
    <name type="scientific">Giardia muris</name>
    <dbReference type="NCBI Taxonomy" id="5742"/>
    <lineage>
        <taxon>Eukaryota</taxon>
        <taxon>Metamonada</taxon>
        <taxon>Diplomonadida</taxon>
        <taxon>Hexamitidae</taxon>
        <taxon>Giardiinae</taxon>
        <taxon>Giardia</taxon>
    </lineage>
</organism>
<dbReference type="AlphaFoldDB" id="A0A4Z1SPI9"/>
<evidence type="ECO:0000313" key="2">
    <source>
        <dbReference type="EMBL" id="TNJ27706.1"/>
    </source>
</evidence>
<sequence>MFSLPFTNNVQACPEDTHCQYCGRCLPAGASVRLCDARPFCPAHTQTTAYTITADACSFGNFALTYDDAGFVVAFDSDVLLEPHGDVGVVSRMPVTALDEHRLFFFEVLHAANAVEQVVEPLDEAATGTVAGTAGEGVADWLRYRAGRGRAKYSLHVSFPSQERLRACAERGEAIPMRPLTFEPPPRAMWSARLRDTREKVPRESLPVFYVYGEATGCQLSTRWPIYLATPAAGVGLPGLPFMAIHVYCAYVGPGFQPLQSPTTKTHVLRADLARYLLRTTYPPTGAITEEFSVIISKYLCQVATRVVYPYKYRPSALSEEAAVAFFRNTRAKRHRAHVLGRRRREGKEGAEGAEGPAGFEDYGVFPTGSEILLYLIGGMRTQSYNQRREKSTTSYLRSYICLNQYISSYAAERLRLHRLTTLNPDLLSRLSSELSVTPSEMRQLTSALVSPTQVIVGKVFFEAYRKAGGGNAPFQMQSWSTETNFLHLNVELLRADGSRIEGVLDACDRDEVLPGLKDEPDPYAVVITSVLDLATLYDRLFSDEEGGGGAAVPSGPLSASLGGGPVAGASSGTGCGSGTGGGPVASPLGGPPGGTLPNDDDEAVAVGDTQKIFSGLIGHCSLRPVYPNAWLAFRASLPKPSYLEELLISHASPPRSMISAVSRFVRGSSDEPFHASISLRGVRRPTTLSLSAISLADDAFLAGVTSAGAGNALLCPMLSEVLEGAGDSASGAPGEKRYAYPLVQSVYGDALDRLFPQDYGRALYNGEQAAPGGRTEVVLSATDRRSNFRLDEHIAHSVCADFGEYVDLELVRQLIDGNRESLCARLGAAAAPLQSDGK</sequence>
<evidence type="ECO:0000256" key="1">
    <source>
        <dbReference type="SAM" id="MobiDB-lite"/>
    </source>
</evidence>
<protein>
    <submittedName>
        <fullName evidence="2">Uncharacterized protein</fullName>
    </submittedName>
</protein>
<dbReference type="EMBL" id="VDLU01000003">
    <property type="protein sequence ID" value="TNJ27706.1"/>
    <property type="molecule type" value="Genomic_DNA"/>
</dbReference>
<reference evidence="2 3" key="1">
    <citation type="submission" date="2019-05" db="EMBL/GenBank/DDBJ databases">
        <title>The compact genome of Giardia muris reveals important steps in the evolution of intestinal protozoan parasites.</title>
        <authorList>
            <person name="Xu F."/>
            <person name="Jimenez-Gonzalez A."/>
            <person name="Einarsson E."/>
            <person name="Astvaldsson A."/>
            <person name="Peirasmaki D."/>
            <person name="Eckmann L."/>
            <person name="Andersson J.O."/>
            <person name="Svard S.G."/>
            <person name="Jerlstrom-Hultqvist J."/>
        </authorList>
    </citation>
    <scope>NUCLEOTIDE SEQUENCE [LARGE SCALE GENOMIC DNA]</scope>
    <source>
        <strain evidence="2 3">Roberts-Thomson</strain>
    </source>
</reference>
<dbReference type="VEuPathDB" id="GiardiaDB:GMRT_12052"/>
<gene>
    <name evidence="2" type="ORF">GMRT_12052</name>
</gene>
<feature type="region of interest" description="Disordered" evidence="1">
    <location>
        <begin position="571"/>
        <end position="599"/>
    </location>
</feature>
<feature type="region of interest" description="Disordered" evidence="1">
    <location>
        <begin position="337"/>
        <end position="356"/>
    </location>
</feature>
<accession>A0A4Z1SPI9</accession>
<comment type="caution">
    <text evidence="2">The sequence shown here is derived from an EMBL/GenBank/DDBJ whole genome shotgun (WGS) entry which is preliminary data.</text>
</comment>
<dbReference type="Proteomes" id="UP000315496">
    <property type="component" value="Chromosome 3"/>
</dbReference>
<evidence type="ECO:0000313" key="3">
    <source>
        <dbReference type="Proteomes" id="UP000315496"/>
    </source>
</evidence>
<feature type="compositionally biased region" description="Gly residues" evidence="1">
    <location>
        <begin position="571"/>
        <end position="584"/>
    </location>
</feature>